<sequence length="50" mass="5375">MTTIQLILLIAAFVAFLLAAINANVPRVNLIGLGLALYVLTELIPVIEKL</sequence>
<keyword evidence="1" id="KW-0472">Membrane</keyword>
<accession>A0ABP7JJM6</accession>
<comment type="caution">
    <text evidence="2">The sequence shown here is derived from an EMBL/GenBank/DDBJ whole genome shotgun (WGS) entry which is preliminary data.</text>
</comment>
<dbReference type="RefSeq" id="WP_344953709.1">
    <property type="nucleotide sequence ID" value="NZ_BAAAZR010000063.1"/>
</dbReference>
<dbReference type="Proteomes" id="UP001500888">
    <property type="component" value="Unassembled WGS sequence"/>
</dbReference>
<feature type="transmembrane region" description="Helical" evidence="1">
    <location>
        <begin position="29"/>
        <end position="47"/>
    </location>
</feature>
<organism evidence="2 3">
    <name type="scientific">Sphaerisporangium flaviroseum</name>
    <dbReference type="NCBI Taxonomy" id="509199"/>
    <lineage>
        <taxon>Bacteria</taxon>
        <taxon>Bacillati</taxon>
        <taxon>Actinomycetota</taxon>
        <taxon>Actinomycetes</taxon>
        <taxon>Streptosporangiales</taxon>
        <taxon>Streptosporangiaceae</taxon>
        <taxon>Sphaerisporangium</taxon>
    </lineage>
</organism>
<proteinExistence type="predicted"/>
<evidence type="ECO:0000313" key="3">
    <source>
        <dbReference type="Proteomes" id="UP001500888"/>
    </source>
</evidence>
<dbReference type="EMBL" id="BAAAZR010000063">
    <property type="protein sequence ID" value="GAA3846568.1"/>
    <property type="molecule type" value="Genomic_DNA"/>
</dbReference>
<keyword evidence="1" id="KW-1133">Transmembrane helix</keyword>
<protein>
    <submittedName>
        <fullName evidence="2">Uncharacterized protein</fullName>
    </submittedName>
</protein>
<name>A0ABP7JJM6_9ACTN</name>
<gene>
    <name evidence="2" type="ORF">GCM10022226_82700</name>
</gene>
<evidence type="ECO:0000256" key="1">
    <source>
        <dbReference type="SAM" id="Phobius"/>
    </source>
</evidence>
<reference evidence="3" key="1">
    <citation type="journal article" date="2019" name="Int. J. Syst. Evol. Microbiol.">
        <title>The Global Catalogue of Microorganisms (GCM) 10K type strain sequencing project: providing services to taxonomists for standard genome sequencing and annotation.</title>
        <authorList>
            <consortium name="The Broad Institute Genomics Platform"/>
            <consortium name="The Broad Institute Genome Sequencing Center for Infectious Disease"/>
            <person name="Wu L."/>
            <person name="Ma J."/>
        </authorList>
    </citation>
    <scope>NUCLEOTIDE SEQUENCE [LARGE SCALE GENOMIC DNA]</scope>
    <source>
        <strain evidence="3">JCM 16908</strain>
    </source>
</reference>
<keyword evidence="3" id="KW-1185">Reference proteome</keyword>
<keyword evidence="1" id="KW-0812">Transmembrane</keyword>
<evidence type="ECO:0000313" key="2">
    <source>
        <dbReference type="EMBL" id="GAA3846568.1"/>
    </source>
</evidence>